<organism evidence="2">
    <name type="scientific">Sesamum angustifolium</name>
    <dbReference type="NCBI Taxonomy" id="2727405"/>
    <lineage>
        <taxon>Eukaryota</taxon>
        <taxon>Viridiplantae</taxon>
        <taxon>Streptophyta</taxon>
        <taxon>Embryophyta</taxon>
        <taxon>Tracheophyta</taxon>
        <taxon>Spermatophyta</taxon>
        <taxon>Magnoliopsida</taxon>
        <taxon>eudicotyledons</taxon>
        <taxon>Gunneridae</taxon>
        <taxon>Pentapetalae</taxon>
        <taxon>asterids</taxon>
        <taxon>lamiids</taxon>
        <taxon>Lamiales</taxon>
        <taxon>Pedaliaceae</taxon>
        <taxon>Sesamum</taxon>
    </lineage>
</organism>
<feature type="domain" description="RNase H type-1" evidence="1">
    <location>
        <begin position="179"/>
        <end position="236"/>
    </location>
</feature>
<reference evidence="2" key="1">
    <citation type="submission" date="2020-06" db="EMBL/GenBank/DDBJ databases">
        <authorList>
            <person name="Li T."/>
            <person name="Hu X."/>
            <person name="Zhang T."/>
            <person name="Song X."/>
            <person name="Zhang H."/>
            <person name="Dai N."/>
            <person name="Sheng W."/>
            <person name="Hou X."/>
            <person name="Wei L."/>
        </authorList>
    </citation>
    <scope>NUCLEOTIDE SEQUENCE</scope>
    <source>
        <strain evidence="2">G01</strain>
        <tissue evidence="2">Leaf</tissue>
    </source>
</reference>
<dbReference type="InterPro" id="IPR043502">
    <property type="entry name" value="DNA/RNA_pol_sf"/>
</dbReference>
<dbReference type="SUPFAM" id="SSF56672">
    <property type="entry name" value="DNA/RNA polymerases"/>
    <property type="match status" value="1"/>
</dbReference>
<proteinExistence type="predicted"/>
<dbReference type="Gene3D" id="3.30.70.270">
    <property type="match status" value="2"/>
</dbReference>
<dbReference type="PANTHER" id="PTHR48475:SF2">
    <property type="entry name" value="RIBONUCLEASE H"/>
    <property type="match status" value="1"/>
</dbReference>
<evidence type="ECO:0000313" key="2">
    <source>
        <dbReference type="EMBL" id="KAL0304632.1"/>
    </source>
</evidence>
<evidence type="ECO:0000259" key="1">
    <source>
        <dbReference type="Pfam" id="PF13456"/>
    </source>
</evidence>
<dbReference type="Gene3D" id="3.30.420.10">
    <property type="entry name" value="Ribonuclease H-like superfamily/Ribonuclease H"/>
    <property type="match status" value="1"/>
</dbReference>
<gene>
    <name evidence="2" type="ORF">Sangu_3072800</name>
</gene>
<reference evidence="2" key="2">
    <citation type="journal article" date="2024" name="Plant">
        <title>Genomic evolution and insights into agronomic trait innovations of Sesamum species.</title>
        <authorList>
            <person name="Miao H."/>
            <person name="Wang L."/>
            <person name="Qu L."/>
            <person name="Liu H."/>
            <person name="Sun Y."/>
            <person name="Le M."/>
            <person name="Wang Q."/>
            <person name="Wei S."/>
            <person name="Zheng Y."/>
            <person name="Lin W."/>
            <person name="Duan Y."/>
            <person name="Cao H."/>
            <person name="Xiong S."/>
            <person name="Wang X."/>
            <person name="Wei L."/>
            <person name="Li C."/>
            <person name="Ma Q."/>
            <person name="Ju M."/>
            <person name="Zhao R."/>
            <person name="Li G."/>
            <person name="Mu C."/>
            <person name="Tian Q."/>
            <person name="Mei H."/>
            <person name="Zhang T."/>
            <person name="Gao T."/>
            <person name="Zhang H."/>
        </authorList>
    </citation>
    <scope>NUCLEOTIDE SEQUENCE</scope>
    <source>
        <strain evidence="2">G01</strain>
    </source>
</reference>
<dbReference type="GO" id="GO:0003676">
    <property type="term" value="F:nucleic acid binding"/>
    <property type="evidence" value="ECO:0007669"/>
    <property type="project" value="InterPro"/>
</dbReference>
<accession>A0AAW2KE48</accession>
<comment type="caution">
    <text evidence="2">The sequence shown here is derived from an EMBL/GenBank/DDBJ whole genome shotgun (WGS) entry which is preliminary data.</text>
</comment>
<dbReference type="EMBL" id="JACGWK010000203">
    <property type="protein sequence ID" value="KAL0304632.1"/>
    <property type="molecule type" value="Genomic_DNA"/>
</dbReference>
<dbReference type="InterPro" id="IPR036397">
    <property type="entry name" value="RNaseH_sf"/>
</dbReference>
<dbReference type="Pfam" id="PF13456">
    <property type="entry name" value="RVT_3"/>
    <property type="match status" value="1"/>
</dbReference>
<sequence length="337" mass="38566">MLVKSKEAQNHVADLEETSAVLRKYRLKLNPRKCTFGVWGDHFLGFMVTQRGIETNPLIIKAILDMNAPANINEVPRLMGNIAALSRFISKAAEKNLLFFKVLRKTKNFEWDASCQQAFEEIKRYLAGLPLLVKPAQGDTLYLYLSSLLKLSALFLFVRKKENKGQFIMSAKYLMEQRAGIVVTSPHGEDLEFTIKFSFKSNNEAEYEALLIGMKMAQEARARHLVAYSDSYSLEDCRTRYITIQYLPKPRAHLAISSAKYWRTPVVKWLEEGSLPGNRWETTRLKTRAVHFLLQGGVLYKNLTNAAYFDVCLNKRDSVSSKKYIADVVELIGEVEY</sequence>
<protein>
    <recommendedName>
        <fullName evidence="1">RNase H type-1 domain-containing protein</fullName>
    </recommendedName>
</protein>
<dbReference type="AlphaFoldDB" id="A0AAW2KE48"/>
<dbReference type="GO" id="GO:0004523">
    <property type="term" value="F:RNA-DNA hybrid ribonuclease activity"/>
    <property type="evidence" value="ECO:0007669"/>
    <property type="project" value="InterPro"/>
</dbReference>
<dbReference type="InterPro" id="IPR043128">
    <property type="entry name" value="Rev_trsase/Diguanyl_cyclase"/>
</dbReference>
<dbReference type="PANTHER" id="PTHR48475">
    <property type="entry name" value="RIBONUCLEASE H"/>
    <property type="match status" value="1"/>
</dbReference>
<dbReference type="InterPro" id="IPR002156">
    <property type="entry name" value="RNaseH_domain"/>
</dbReference>
<name>A0AAW2KE48_9LAMI</name>